<feature type="domain" description="ABC transmembrane type-1" evidence="8">
    <location>
        <begin position="74"/>
        <end position="277"/>
    </location>
</feature>
<organism evidence="9 10">
    <name type="scientific">Paenibacillus cremeus</name>
    <dbReference type="NCBI Taxonomy" id="2163881"/>
    <lineage>
        <taxon>Bacteria</taxon>
        <taxon>Bacillati</taxon>
        <taxon>Bacillota</taxon>
        <taxon>Bacilli</taxon>
        <taxon>Bacillales</taxon>
        <taxon>Paenibacillaceae</taxon>
        <taxon>Paenibacillus</taxon>
    </lineage>
</organism>
<evidence type="ECO:0000259" key="8">
    <source>
        <dbReference type="PROSITE" id="PS50928"/>
    </source>
</evidence>
<dbReference type="EMBL" id="VNJI01000005">
    <property type="protein sequence ID" value="TVY10978.1"/>
    <property type="molecule type" value="Genomic_DNA"/>
</dbReference>
<sequence>MRKRTLGDITLDTIIYVSLFLMAVSTLLPFLNVLSKAVSEEWAVVAGKVGLFPVGFQLETMKFVVTSGQFIRSFLVSVGVTVGGTLLSILLTAVTAYPLSKRHLPGISTIMLLFVFTMLFNGGIIPNYLLIRQLGLINSLWSLVLPALISVFNLLVIKSYYESLPDSLEESAKMDGARNFTVLFRIILPLCGPVIATISLFYAVYYWNDFFNPMLYINSPQLKPLQLYLRDIVMDANSVTAGMNRSADDLMNISPEGVRAATVIASTIPILLVYPYLQKHFIKGVLIGSVKG</sequence>
<dbReference type="GO" id="GO:0055085">
    <property type="term" value="P:transmembrane transport"/>
    <property type="evidence" value="ECO:0007669"/>
    <property type="project" value="InterPro"/>
</dbReference>
<comment type="caution">
    <text evidence="9">The sequence shown here is derived from an EMBL/GenBank/DDBJ whole genome shotgun (WGS) entry which is preliminary data.</text>
</comment>
<evidence type="ECO:0000256" key="3">
    <source>
        <dbReference type="ARBA" id="ARBA00022475"/>
    </source>
</evidence>
<comment type="subcellular location">
    <subcellularLocation>
        <location evidence="1 7">Cell membrane</location>
        <topology evidence="1 7">Multi-pass membrane protein</topology>
    </subcellularLocation>
</comment>
<dbReference type="Pfam" id="PF00528">
    <property type="entry name" value="BPD_transp_1"/>
    <property type="match status" value="1"/>
</dbReference>
<accession>A0A559KFU6</accession>
<evidence type="ECO:0000256" key="5">
    <source>
        <dbReference type="ARBA" id="ARBA00022989"/>
    </source>
</evidence>
<dbReference type="PROSITE" id="PS50928">
    <property type="entry name" value="ABC_TM1"/>
    <property type="match status" value="1"/>
</dbReference>
<keyword evidence="3" id="KW-1003">Cell membrane</keyword>
<dbReference type="InterPro" id="IPR035906">
    <property type="entry name" value="MetI-like_sf"/>
</dbReference>
<feature type="transmembrane region" description="Helical" evidence="7">
    <location>
        <begin position="258"/>
        <end position="277"/>
    </location>
</feature>
<keyword evidence="4 7" id="KW-0812">Transmembrane</keyword>
<protein>
    <submittedName>
        <fullName evidence="9">Carbohydrate ABC transporter permease</fullName>
    </submittedName>
</protein>
<dbReference type="InterPro" id="IPR000515">
    <property type="entry name" value="MetI-like"/>
</dbReference>
<dbReference type="CDD" id="cd06261">
    <property type="entry name" value="TM_PBP2"/>
    <property type="match status" value="1"/>
</dbReference>
<dbReference type="OrthoDB" id="9810086at2"/>
<evidence type="ECO:0000256" key="2">
    <source>
        <dbReference type="ARBA" id="ARBA00022448"/>
    </source>
</evidence>
<dbReference type="Proteomes" id="UP000317036">
    <property type="component" value="Unassembled WGS sequence"/>
</dbReference>
<keyword evidence="10" id="KW-1185">Reference proteome</keyword>
<dbReference type="AlphaFoldDB" id="A0A559KFU6"/>
<evidence type="ECO:0000256" key="1">
    <source>
        <dbReference type="ARBA" id="ARBA00004651"/>
    </source>
</evidence>
<dbReference type="SUPFAM" id="SSF161098">
    <property type="entry name" value="MetI-like"/>
    <property type="match status" value="1"/>
</dbReference>
<dbReference type="PANTHER" id="PTHR43744:SF9">
    <property type="entry name" value="POLYGALACTURONAN_RHAMNOGALACTURONAN TRANSPORT SYSTEM PERMEASE PROTEIN YTCP"/>
    <property type="match status" value="1"/>
</dbReference>
<name>A0A559KFU6_9BACL</name>
<evidence type="ECO:0000256" key="6">
    <source>
        <dbReference type="ARBA" id="ARBA00023136"/>
    </source>
</evidence>
<feature type="transmembrane region" description="Helical" evidence="7">
    <location>
        <begin position="70"/>
        <end position="97"/>
    </location>
</feature>
<keyword evidence="5 7" id="KW-1133">Transmembrane helix</keyword>
<evidence type="ECO:0000256" key="4">
    <source>
        <dbReference type="ARBA" id="ARBA00022692"/>
    </source>
</evidence>
<gene>
    <name evidence="9" type="ORF">FPZ49_05755</name>
</gene>
<feature type="transmembrane region" description="Helical" evidence="7">
    <location>
        <begin position="143"/>
        <end position="161"/>
    </location>
</feature>
<dbReference type="RefSeq" id="WP_144844426.1">
    <property type="nucleotide sequence ID" value="NZ_VNJI01000005.1"/>
</dbReference>
<evidence type="ECO:0000313" key="10">
    <source>
        <dbReference type="Proteomes" id="UP000317036"/>
    </source>
</evidence>
<feature type="transmembrane region" description="Helical" evidence="7">
    <location>
        <begin position="109"/>
        <end position="131"/>
    </location>
</feature>
<keyword evidence="2 7" id="KW-0813">Transport</keyword>
<comment type="similarity">
    <text evidence="7">Belongs to the binding-protein-dependent transport system permease family.</text>
</comment>
<dbReference type="PANTHER" id="PTHR43744">
    <property type="entry name" value="ABC TRANSPORTER PERMEASE PROTEIN MG189-RELATED-RELATED"/>
    <property type="match status" value="1"/>
</dbReference>
<feature type="transmembrane region" description="Helical" evidence="7">
    <location>
        <begin position="182"/>
        <end position="207"/>
    </location>
</feature>
<proteinExistence type="inferred from homology"/>
<keyword evidence="6 7" id="KW-0472">Membrane</keyword>
<dbReference type="GO" id="GO:0005886">
    <property type="term" value="C:plasma membrane"/>
    <property type="evidence" value="ECO:0007669"/>
    <property type="project" value="UniProtKB-SubCell"/>
</dbReference>
<feature type="transmembrane region" description="Helical" evidence="7">
    <location>
        <begin position="9"/>
        <end position="31"/>
    </location>
</feature>
<evidence type="ECO:0000313" key="9">
    <source>
        <dbReference type="EMBL" id="TVY10978.1"/>
    </source>
</evidence>
<dbReference type="Gene3D" id="1.10.3720.10">
    <property type="entry name" value="MetI-like"/>
    <property type="match status" value="1"/>
</dbReference>
<evidence type="ECO:0000256" key="7">
    <source>
        <dbReference type="RuleBase" id="RU363032"/>
    </source>
</evidence>
<reference evidence="9 10" key="1">
    <citation type="submission" date="2019-07" db="EMBL/GenBank/DDBJ databases">
        <authorList>
            <person name="Kim J."/>
        </authorList>
    </citation>
    <scope>NUCLEOTIDE SEQUENCE [LARGE SCALE GENOMIC DNA]</scope>
    <source>
        <strain evidence="9 10">JC52</strain>
    </source>
</reference>